<protein>
    <submittedName>
        <fullName evidence="1">Uncharacterized protein</fullName>
    </submittedName>
</protein>
<keyword evidence="2" id="KW-1185">Reference proteome</keyword>
<evidence type="ECO:0000313" key="2">
    <source>
        <dbReference type="Proteomes" id="UP000694417"/>
    </source>
</evidence>
<organism evidence="1 2">
    <name type="scientific">Urocitellus parryii</name>
    <name type="common">Arctic ground squirrel</name>
    <name type="synonym">Spermophilus parryii</name>
    <dbReference type="NCBI Taxonomy" id="9999"/>
    <lineage>
        <taxon>Eukaryota</taxon>
        <taxon>Metazoa</taxon>
        <taxon>Chordata</taxon>
        <taxon>Craniata</taxon>
        <taxon>Vertebrata</taxon>
        <taxon>Euteleostomi</taxon>
        <taxon>Mammalia</taxon>
        <taxon>Eutheria</taxon>
        <taxon>Euarchontoglires</taxon>
        <taxon>Glires</taxon>
        <taxon>Rodentia</taxon>
        <taxon>Sciuromorpha</taxon>
        <taxon>Sciuridae</taxon>
        <taxon>Xerinae</taxon>
        <taxon>Marmotini</taxon>
        <taxon>Urocitellus</taxon>
    </lineage>
</organism>
<dbReference type="Ensembl" id="ENSUPAT00010007574.1">
    <property type="protein sequence ID" value="ENSUPAP00010006636.1"/>
    <property type="gene ID" value="ENSUPAG00010005326.1"/>
</dbReference>
<proteinExistence type="predicted"/>
<sequence length="50" mass="5862">MAKHQEAWKPYLIISNSSIKVKIDPICGVYRKLHFLSSYKSKKEEIKILV</sequence>
<evidence type="ECO:0000313" key="1">
    <source>
        <dbReference type="Ensembl" id="ENSUPAP00010006636.1"/>
    </source>
</evidence>
<dbReference type="GeneTree" id="ENSGT00960000190284"/>
<reference evidence="1" key="2">
    <citation type="submission" date="2025-09" db="UniProtKB">
        <authorList>
            <consortium name="Ensembl"/>
        </authorList>
    </citation>
    <scope>IDENTIFICATION</scope>
</reference>
<accession>A0A8D2H486</accession>
<dbReference type="AlphaFoldDB" id="A0A8D2H486"/>
<name>A0A8D2H486_UROPR</name>
<reference evidence="1" key="1">
    <citation type="submission" date="2025-08" db="UniProtKB">
        <authorList>
            <consortium name="Ensembl"/>
        </authorList>
    </citation>
    <scope>IDENTIFICATION</scope>
</reference>
<dbReference type="Proteomes" id="UP000694417">
    <property type="component" value="Unplaced"/>
</dbReference>